<dbReference type="Proteomes" id="UP000067399">
    <property type="component" value="Chromosome"/>
</dbReference>
<evidence type="ECO:0000313" key="3">
    <source>
        <dbReference type="EMBL" id="BAS67770.1"/>
    </source>
</evidence>
<dbReference type="STRING" id="1303921.BSEPE_0777"/>
<dbReference type="FunFam" id="3.40.50.300:FF:000285">
    <property type="entry name" value="Sporulation initiation inhibitor Soj"/>
    <property type="match status" value="1"/>
</dbReference>
<dbReference type="EMBL" id="AP013042">
    <property type="protein sequence ID" value="BAS67770.1"/>
    <property type="molecule type" value="Genomic_DNA"/>
</dbReference>
<proteinExistence type="predicted"/>
<dbReference type="KEGG" id="ebh:BSEPE_0777"/>
<comment type="similarity">
    <text evidence="1">To B.subtilis soj.</text>
</comment>
<dbReference type="PIRSF" id="PIRSF009320">
    <property type="entry name" value="Nuc_binding_HP_1000"/>
    <property type="match status" value="1"/>
</dbReference>
<evidence type="ECO:0000256" key="1">
    <source>
        <dbReference type="ARBA" id="ARBA00060876"/>
    </source>
</evidence>
<keyword evidence="4" id="KW-1185">Reference proteome</keyword>
<reference evidence="3 4" key="2">
    <citation type="journal article" date="2016" name="ISME J.">
        <title>Heterogeneous composition of key metabolic gene clusters in a vent mussel symbiont population.</title>
        <authorList>
            <person name="Ikuta T."/>
            <person name="Takaki Y."/>
            <person name="Nagai Y."/>
            <person name="Shimamura S."/>
            <person name="Tsuda M."/>
            <person name="Kawagucci S."/>
            <person name="Aoki Y."/>
            <person name="Inoue K."/>
            <person name="Teruya M."/>
            <person name="Satou K."/>
            <person name="Teruya K."/>
            <person name="Shimoji M."/>
            <person name="Tamotsu H."/>
            <person name="Hirano T."/>
            <person name="Maruyama T."/>
            <person name="Yoshida T."/>
        </authorList>
    </citation>
    <scope>NUCLEOTIDE SEQUENCE [LARGE SCALE GENOMIC DNA]</scope>
    <source>
        <strain evidence="3 4">Myojin Knoll</strain>
    </source>
</reference>
<dbReference type="PANTHER" id="PTHR13696:SF52">
    <property type="entry name" value="PARA FAMILY PROTEIN CT_582"/>
    <property type="match status" value="1"/>
</dbReference>
<feature type="domain" description="AAA" evidence="2">
    <location>
        <begin position="4"/>
        <end position="178"/>
    </location>
</feature>
<protein>
    <submittedName>
        <fullName evidence="3">Chromosome partitioning protein</fullName>
    </submittedName>
</protein>
<organism evidence="3 4">
    <name type="scientific">endosymbiont of Bathymodiolus septemdierum str. Myojin knoll</name>
    <dbReference type="NCBI Taxonomy" id="1303921"/>
    <lineage>
        <taxon>Bacteria</taxon>
        <taxon>Pseudomonadati</taxon>
        <taxon>Pseudomonadota</taxon>
        <taxon>Gammaproteobacteria</taxon>
        <taxon>sulfur-oxidizing symbionts</taxon>
    </lineage>
</organism>
<dbReference type="CDD" id="cd02042">
    <property type="entry name" value="ParAB_family"/>
    <property type="match status" value="1"/>
</dbReference>
<sequence length="258" mass="27928">MAIVLAIANQKGGVGKTTTAVNLSAALKTIKKRVLLIDIDPQGNATMGCGIDKNKLSNSTCELLLGECSIEESITYSDAVDIDVIPSNTDLITAEIALLQNSHSEYKLKEALAIVDDNYDYVIIDCPPSLNMLTINAFTASNGIIIPMQCEYYALEGLSALMQTIEKIQATTNASLKITGLVRTMYDVRNNLSNEVSVQLQQYFSSKVFKTIIPRNVKLAEAPSHGQAAINYARSSKGSISYVSLASEVVRKTTILIN</sequence>
<dbReference type="InterPro" id="IPR027417">
    <property type="entry name" value="P-loop_NTPase"/>
</dbReference>
<dbReference type="InterPro" id="IPR025669">
    <property type="entry name" value="AAA_dom"/>
</dbReference>
<dbReference type="AlphaFoldDB" id="A0A0P0URM1"/>
<evidence type="ECO:0000313" key="4">
    <source>
        <dbReference type="Proteomes" id="UP000067399"/>
    </source>
</evidence>
<evidence type="ECO:0000259" key="2">
    <source>
        <dbReference type="Pfam" id="PF13614"/>
    </source>
</evidence>
<gene>
    <name evidence="3" type="primary">parA</name>
    <name evidence="3" type="ORF">BSEPE_0777</name>
</gene>
<dbReference type="Pfam" id="PF13614">
    <property type="entry name" value="AAA_31"/>
    <property type="match status" value="1"/>
</dbReference>
<dbReference type="OrthoDB" id="9815116at2"/>
<dbReference type="Gene3D" id="3.40.50.300">
    <property type="entry name" value="P-loop containing nucleotide triphosphate hydrolases"/>
    <property type="match status" value="1"/>
</dbReference>
<name>A0A0P0URM1_9GAMM</name>
<dbReference type="PANTHER" id="PTHR13696">
    <property type="entry name" value="P-LOOP CONTAINING NUCLEOSIDE TRIPHOSPHATE HYDROLASE"/>
    <property type="match status" value="1"/>
</dbReference>
<dbReference type="InterPro" id="IPR050678">
    <property type="entry name" value="DNA_Partitioning_ATPase"/>
</dbReference>
<dbReference type="SUPFAM" id="SSF52540">
    <property type="entry name" value="P-loop containing nucleoside triphosphate hydrolases"/>
    <property type="match status" value="1"/>
</dbReference>
<accession>A0A0P0URM1</accession>
<reference evidence="3 4" key="1">
    <citation type="journal article" date="2000" name="Mar. Ecol. Prog. Ser.">
        <title>Phylogenetic characterization of endosymbionts in three hydrothermal vent mussels: influence on host distributions.</title>
        <authorList>
            <person name="Fujiwara Y."/>
            <person name="Takai K."/>
            <person name="Uematsu K."/>
            <person name="Tsuchida S."/>
            <person name="Hunt J.C."/>
            <person name="Hashimoto J."/>
        </authorList>
    </citation>
    <scope>NUCLEOTIDE SEQUENCE [LARGE SCALE GENOMIC DNA]</scope>
    <source>
        <strain evidence="3 4">Myojin Knoll</strain>
    </source>
</reference>
<dbReference type="RefSeq" id="WP_066044349.1">
    <property type="nucleotide sequence ID" value="NZ_AP013042.1"/>
</dbReference>